<reference evidence="4" key="1">
    <citation type="journal article" date="2019" name="Int. J. Syst. Evol. Microbiol.">
        <title>The Global Catalogue of Microorganisms (GCM) 10K type strain sequencing project: providing services to taxonomists for standard genome sequencing and annotation.</title>
        <authorList>
            <consortium name="The Broad Institute Genomics Platform"/>
            <consortium name="The Broad Institute Genome Sequencing Center for Infectious Disease"/>
            <person name="Wu L."/>
            <person name="Ma J."/>
        </authorList>
    </citation>
    <scope>NUCLEOTIDE SEQUENCE [LARGE SCALE GENOMIC DNA]</scope>
    <source>
        <strain evidence="4">JCM 17551</strain>
    </source>
</reference>
<evidence type="ECO:0000313" key="3">
    <source>
        <dbReference type="EMBL" id="GAA3942385.1"/>
    </source>
</evidence>
<name>A0ABP7NEY9_9GAMM</name>
<protein>
    <submittedName>
        <fullName evidence="3">LysM peptidoglycan-binding domain-containing protein</fullName>
    </submittedName>
</protein>
<dbReference type="EMBL" id="BAABBN010000017">
    <property type="protein sequence ID" value="GAA3942385.1"/>
    <property type="molecule type" value="Genomic_DNA"/>
</dbReference>
<comment type="caution">
    <text evidence="3">The sequence shown here is derived from an EMBL/GenBank/DDBJ whole genome shotgun (WGS) entry which is preliminary data.</text>
</comment>
<evidence type="ECO:0000313" key="4">
    <source>
        <dbReference type="Proteomes" id="UP001501565"/>
    </source>
</evidence>
<dbReference type="PANTHER" id="PTHR34700:SF4">
    <property type="entry name" value="PHAGE-LIKE ELEMENT PBSX PROTEIN XKDP"/>
    <property type="match status" value="1"/>
</dbReference>
<keyword evidence="1" id="KW-0732">Signal</keyword>
<gene>
    <name evidence="3" type="ORF">GCM10022277_42770</name>
</gene>
<keyword evidence="4" id="KW-1185">Reference proteome</keyword>
<dbReference type="Gene3D" id="3.10.350.10">
    <property type="entry name" value="LysM domain"/>
    <property type="match status" value="1"/>
</dbReference>
<feature type="signal peptide" evidence="1">
    <location>
        <begin position="1"/>
        <end position="20"/>
    </location>
</feature>
<dbReference type="InterPro" id="IPR036779">
    <property type="entry name" value="LysM_dom_sf"/>
</dbReference>
<dbReference type="InterPro" id="IPR052196">
    <property type="entry name" value="Bact_Kbp"/>
</dbReference>
<sequence>MRTWLISVAIGCFISLYSVAADFAAQNPLKDGHPDKYIVLKGDTLWGISDKFLESPWLWPEIWQVNPQIENPHLIFPGDTIGLVYVDGQAKLTVLRRGAQGRTVKLTPTARITPIDTAIPSIPMDAIDSFIVNNRIVEEELLLRAPYIISGEEGQLIGGKDDKVYARGNFGGQPLKRYGIYRGGDRYIDPVTKELLGFEALEMGSAKVTAQNNDVLTMILTETNQDIRIGDRLLESEEVKLETVFHPSSPELDIRGHIIAVPGGVSQVGQFDVVVINKGEREKIKPGNVLAIYRKGTLVKDPIAKETVELPAERAGLLMIFRVFDKVSYGLVLRSKRVLSVLDEVRNP</sequence>
<dbReference type="Pfam" id="PF01476">
    <property type="entry name" value="LysM"/>
    <property type="match status" value="1"/>
</dbReference>
<feature type="domain" description="LysM" evidence="2">
    <location>
        <begin position="35"/>
        <end position="83"/>
    </location>
</feature>
<dbReference type="CDD" id="cd00118">
    <property type="entry name" value="LysM"/>
    <property type="match status" value="1"/>
</dbReference>
<dbReference type="Proteomes" id="UP001501565">
    <property type="component" value="Unassembled WGS sequence"/>
</dbReference>
<evidence type="ECO:0000259" key="2">
    <source>
        <dbReference type="PROSITE" id="PS51782"/>
    </source>
</evidence>
<dbReference type="RefSeq" id="WP_344800705.1">
    <property type="nucleotide sequence ID" value="NZ_BAABBN010000017.1"/>
</dbReference>
<proteinExistence type="predicted"/>
<feature type="chain" id="PRO_5047476698" evidence="1">
    <location>
        <begin position="21"/>
        <end position="348"/>
    </location>
</feature>
<dbReference type="PROSITE" id="PS51782">
    <property type="entry name" value="LYSM"/>
    <property type="match status" value="1"/>
</dbReference>
<accession>A0ABP7NEY9</accession>
<dbReference type="PANTHER" id="PTHR34700">
    <property type="entry name" value="POTASSIUM BINDING PROTEIN KBP"/>
    <property type="match status" value="1"/>
</dbReference>
<dbReference type="SUPFAM" id="SSF54106">
    <property type="entry name" value="LysM domain"/>
    <property type="match status" value="1"/>
</dbReference>
<evidence type="ECO:0000256" key="1">
    <source>
        <dbReference type="SAM" id="SignalP"/>
    </source>
</evidence>
<organism evidence="3 4">
    <name type="scientific">Litoribacillus peritrichatus</name>
    <dbReference type="NCBI Taxonomy" id="718191"/>
    <lineage>
        <taxon>Bacteria</taxon>
        <taxon>Pseudomonadati</taxon>
        <taxon>Pseudomonadota</taxon>
        <taxon>Gammaproteobacteria</taxon>
        <taxon>Oceanospirillales</taxon>
        <taxon>Oceanospirillaceae</taxon>
        <taxon>Litoribacillus</taxon>
    </lineage>
</organism>
<dbReference type="InterPro" id="IPR018392">
    <property type="entry name" value="LysM"/>
</dbReference>